<keyword evidence="14" id="KW-1185">Reference proteome</keyword>
<feature type="repeat" description="ANK" evidence="8">
    <location>
        <begin position="438"/>
        <end position="470"/>
    </location>
</feature>
<dbReference type="InterPro" id="IPR037152">
    <property type="entry name" value="L-asparaginase_N_sf"/>
</dbReference>
<keyword evidence="2" id="KW-0677">Repeat</keyword>
<dbReference type="Gene3D" id="3.40.50.40">
    <property type="match status" value="1"/>
</dbReference>
<dbReference type="InterPro" id="IPR006034">
    <property type="entry name" value="Asparaginase/glutaminase-like"/>
</dbReference>
<dbReference type="InterPro" id="IPR040919">
    <property type="entry name" value="Asparaginase_C"/>
</dbReference>
<dbReference type="PANTHER" id="PTHR11707:SF28">
    <property type="entry name" value="60 KDA LYSOPHOSPHOLIPASE"/>
    <property type="match status" value="1"/>
</dbReference>
<evidence type="ECO:0000313" key="13">
    <source>
        <dbReference type="EMBL" id="ALC46339.1"/>
    </source>
</evidence>
<dbReference type="InterPro" id="IPR020827">
    <property type="entry name" value="Asparaginase/glutaminase_AS1"/>
</dbReference>
<dbReference type="EC" id="3.5.1.1" evidence="1"/>
<sequence>MQKSKCSICCRNQETRARVHVIYTGGTIGMMRNADGVLAPIQHELPKRLRDYPNCHDKSYKLNKNEDLLVLPHVEGTPYRVLYDLVEYAPLLDSSCMNMSDWQRIAKDIGKSYNQYDGFVILHGTDTMAYTASALSFMLQNLGKPVVITGAQIPIFEMRTDGRDNFIGSIVLAGNFDIPEVVLYFGNRVMRGCRTTKISAESFHAFDTPNHPPLGEVGVNVDINSRLLFRSCSLECFSVHDKLETQVGLLLMYPGITPAVLRAFLSEPMRGVVIQSFGAGNVPSNNAELLAVLREAINRGMLIVNISQCPKGSVAEIYETGAWMSMGVVAGSDMTKEAAFTKLAYVLAKPEWDLANKKKVMQLSIRGELTTNKVAKVNDIDLIEGVARTLRLSTAKEREQMCATFYPAIVAASIVENDVEKLKALKQYGADLCDKNCDGRTALHLACFMGKVVCVEYLLAAGCATDVADRFSRTPLHEAIDTDNRQIIRLLLKHGARLQDVPEVQAEVLRALAERAQLERLESYRLAGGNLMQADRTGRTALHYACQLGRQDVVMYLISHYAHIQLQDELGLTPLDYAQAANHEHIVCLLHTCEQCS</sequence>
<dbReference type="PROSITE" id="PS50297">
    <property type="entry name" value="ANK_REP_REGION"/>
    <property type="match status" value="3"/>
</dbReference>
<proteinExistence type="inferred from homology"/>
<keyword evidence="3" id="KW-0378">Hydrolase</keyword>
<evidence type="ECO:0000256" key="9">
    <source>
        <dbReference type="PROSITE-ProRule" id="PRU10099"/>
    </source>
</evidence>
<dbReference type="GO" id="GO:0004067">
    <property type="term" value="F:asparaginase activity"/>
    <property type="evidence" value="ECO:0007669"/>
    <property type="project" value="UniProtKB-UniRule"/>
</dbReference>
<evidence type="ECO:0000256" key="5">
    <source>
        <dbReference type="ARBA" id="ARBA00061199"/>
    </source>
</evidence>
<dbReference type="InterPro" id="IPR006033">
    <property type="entry name" value="AsnA_fam"/>
</dbReference>
<organism evidence="13 14">
    <name type="scientific">Drosophila busckii</name>
    <name type="common">Fruit fly</name>
    <dbReference type="NCBI Taxonomy" id="30019"/>
    <lineage>
        <taxon>Eukaryota</taxon>
        <taxon>Metazoa</taxon>
        <taxon>Ecdysozoa</taxon>
        <taxon>Arthropoda</taxon>
        <taxon>Hexapoda</taxon>
        <taxon>Insecta</taxon>
        <taxon>Pterygota</taxon>
        <taxon>Neoptera</taxon>
        <taxon>Endopterygota</taxon>
        <taxon>Diptera</taxon>
        <taxon>Brachycera</taxon>
        <taxon>Muscomorpha</taxon>
        <taxon>Ephydroidea</taxon>
        <taxon>Drosophilidae</taxon>
        <taxon>Drosophila</taxon>
    </lineage>
</organism>
<dbReference type="Proteomes" id="UP000494163">
    <property type="component" value="Chromosome 3R"/>
</dbReference>
<feature type="active site" description="O-isoaspartyl threonine intermediate" evidence="6">
    <location>
        <position position="27"/>
    </location>
</feature>
<name>A0A0M3QXR7_DROBS</name>
<dbReference type="Gene3D" id="3.40.50.1170">
    <property type="entry name" value="L-asparaginase, N-terminal domain"/>
    <property type="match status" value="1"/>
</dbReference>
<evidence type="ECO:0000256" key="3">
    <source>
        <dbReference type="ARBA" id="ARBA00022801"/>
    </source>
</evidence>
<feature type="binding site" evidence="7">
    <location>
        <begin position="125"/>
        <end position="126"/>
    </location>
    <ligand>
        <name>substrate</name>
    </ligand>
</feature>
<evidence type="ECO:0000256" key="8">
    <source>
        <dbReference type="PROSITE-ProRule" id="PRU00023"/>
    </source>
</evidence>
<dbReference type="SUPFAM" id="SSF53774">
    <property type="entry name" value="Glutaminase/Asparaginase"/>
    <property type="match status" value="1"/>
</dbReference>
<dbReference type="InterPro" id="IPR027473">
    <property type="entry name" value="L-asparaginase_C"/>
</dbReference>
<evidence type="ECO:0000259" key="12">
    <source>
        <dbReference type="Pfam" id="PF17763"/>
    </source>
</evidence>
<dbReference type="PROSITE" id="PS00917">
    <property type="entry name" value="ASN_GLN_ASE_2"/>
    <property type="match status" value="1"/>
</dbReference>
<evidence type="ECO:0000256" key="7">
    <source>
        <dbReference type="PIRSR" id="PIRSR001220-2"/>
    </source>
</evidence>
<dbReference type="Pfam" id="PF00710">
    <property type="entry name" value="Asparaginase"/>
    <property type="match status" value="1"/>
</dbReference>
<dbReference type="Gene3D" id="1.25.40.20">
    <property type="entry name" value="Ankyrin repeat-containing domain"/>
    <property type="match status" value="2"/>
</dbReference>
<dbReference type="PROSITE" id="PS50088">
    <property type="entry name" value="ANK_REPEAT"/>
    <property type="match status" value="3"/>
</dbReference>
<accession>A0A0M3QXR7</accession>
<dbReference type="Pfam" id="PF12796">
    <property type="entry name" value="Ank_2"/>
    <property type="match status" value="2"/>
</dbReference>
<dbReference type="OMA" id="EWDLANK"/>
<evidence type="ECO:0000256" key="4">
    <source>
        <dbReference type="ARBA" id="ARBA00023043"/>
    </source>
</evidence>
<dbReference type="Pfam" id="PF17763">
    <property type="entry name" value="Asparaginase_C"/>
    <property type="match status" value="1"/>
</dbReference>
<dbReference type="InterPro" id="IPR002110">
    <property type="entry name" value="Ankyrin_rpt"/>
</dbReference>
<evidence type="ECO:0000256" key="2">
    <source>
        <dbReference type="ARBA" id="ARBA00022737"/>
    </source>
</evidence>
<evidence type="ECO:0000256" key="10">
    <source>
        <dbReference type="PROSITE-ProRule" id="PRU10100"/>
    </source>
</evidence>
<evidence type="ECO:0000313" key="14">
    <source>
        <dbReference type="Proteomes" id="UP000494163"/>
    </source>
</evidence>
<dbReference type="PANTHER" id="PTHR11707">
    <property type="entry name" value="L-ASPARAGINASE"/>
    <property type="match status" value="1"/>
</dbReference>
<reference evidence="13 14" key="1">
    <citation type="submission" date="2015-08" db="EMBL/GenBank/DDBJ databases">
        <title>Ancestral chromatin configuration constrains chromatin evolution on differentiating sex chromosomes in Drosophila.</title>
        <authorList>
            <person name="Zhou Q."/>
            <person name="Bachtrog D."/>
        </authorList>
    </citation>
    <scope>NUCLEOTIDE SEQUENCE [LARGE SCALE GENOMIC DNA]</scope>
    <source>
        <tissue evidence="13">Whole larvae</tissue>
    </source>
</reference>
<dbReference type="PIRSF" id="PIRSF001220">
    <property type="entry name" value="L-ASNase_gatD"/>
    <property type="match status" value="1"/>
</dbReference>
<dbReference type="NCBIfam" id="TIGR00519">
    <property type="entry name" value="asnASE_I"/>
    <property type="match status" value="1"/>
</dbReference>
<dbReference type="PROSITE" id="PS51732">
    <property type="entry name" value="ASN_GLN_ASE_3"/>
    <property type="match status" value="1"/>
</dbReference>
<dbReference type="PRINTS" id="PR00139">
    <property type="entry name" value="ASNGLNASE"/>
</dbReference>
<protein>
    <recommendedName>
        <fullName evidence="1">asparaginase</fullName>
        <ecNumber evidence="1">3.5.1.1</ecNumber>
    </recommendedName>
</protein>
<dbReference type="OrthoDB" id="542841at2759"/>
<dbReference type="GO" id="GO:0006528">
    <property type="term" value="P:asparagine metabolic process"/>
    <property type="evidence" value="ECO:0007669"/>
    <property type="project" value="UniProtKB-ARBA"/>
</dbReference>
<dbReference type="InterPro" id="IPR027474">
    <property type="entry name" value="L-asparaginase_N"/>
</dbReference>
<feature type="binding site" evidence="7">
    <location>
        <position position="94"/>
    </location>
    <ligand>
        <name>substrate</name>
    </ligand>
</feature>
<dbReference type="AlphaFoldDB" id="A0A0M3QXR7"/>
<evidence type="ECO:0000259" key="11">
    <source>
        <dbReference type="Pfam" id="PF00710"/>
    </source>
</evidence>
<dbReference type="EMBL" id="CP012526">
    <property type="protein sequence ID" value="ALC46339.1"/>
    <property type="molecule type" value="Genomic_DNA"/>
</dbReference>
<evidence type="ECO:0000256" key="1">
    <source>
        <dbReference type="ARBA" id="ARBA00012920"/>
    </source>
</evidence>
<evidence type="ECO:0000256" key="6">
    <source>
        <dbReference type="PIRSR" id="PIRSR001220-1"/>
    </source>
</evidence>
<dbReference type="SUPFAM" id="SSF48403">
    <property type="entry name" value="Ankyrin repeat"/>
    <property type="match status" value="1"/>
</dbReference>
<keyword evidence="4 8" id="KW-0040">ANK repeat</keyword>
<dbReference type="SMR" id="A0A0M3QXR7"/>
<dbReference type="FunFam" id="3.40.50.1170:FF:000003">
    <property type="entry name" value="60 kDa lysophospholipase"/>
    <property type="match status" value="1"/>
</dbReference>
<dbReference type="CDD" id="cd08963">
    <property type="entry name" value="L-asparaginase_I"/>
    <property type="match status" value="1"/>
</dbReference>
<dbReference type="SMART" id="SM00870">
    <property type="entry name" value="Asparaginase"/>
    <property type="match status" value="1"/>
</dbReference>
<dbReference type="InterPro" id="IPR041725">
    <property type="entry name" value="L-asparaginase_I"/>
</dbReference>
<dbReference type="InterPro" id="IPR027475">
    <property type="entry name" value="Asparaginase/glutaminase_AS2"/>
</dbReference>
<feature type="repeat" description="ANK" evidence="8">
    <location>
        <begin position="537"/>
        <end position="569"/>
    </location>
</feature>
<dbReference type="SMART" id="SM00248">
    <property type="entry name" value="ANK"/>
    <property type="match status" value="4"/>
</dbReference>
<dbReference type="InterPro" id="IPR036770">
    <property type="entry name" value="Ankyrin_rpt-contain_sf"/>
</dbReference>
<gene>
    <name evidence="13" type="ORF">Dbus_chr3Rg1089</name>
</gene>
<feature type="active site" evidence="9">
    <location>
        <position position="27"/>
    </location>
</feature>
<dbReference type="PIRSF" id="PIRSF500176">
    <property type="entry name" value="L_ASNase"/>
    <property type="match status" value="1"/>
</dbReference>
<feature type="domain" description="L-asparaginase N-terminal" evidence="11">
    <location>
        <begin position="18"/>
        <end position="226"/>
    </location>
</feature>
<feature type="domain" description="Asparaginase/glutaminase C-terminal" evidence="12">
    <location>
        <begin position="246"/>
        <end position="361"/>
    </location>
</feature>
<comment type="similarity">
    <text evidence="5">In the N-terminal section; belongs to the asparaginase 1 family.</text>
</comment>
<dbReference type="PROSITE" id="PS00144">
    <property type="entry name" value="ASN_GLN_ASE_1"/>
    <property type="match status" value="1"/>
</dbReference>
<dbReference type="SFLD" id="SFLDS00057">
    <property type="entry name" value="Glutaminase/Asparaginase"/>
    <property type="match status" value="1"/>
</dbReference>
<dbReference type="FunFam" id="3.40.50.40:FF:000001">
    <property type="entry name" value="L-asparaginase 1"/>
    <property type="match status" value="1"/>
</dbReference>
<dbReference type="STRING" id="30019.A0A0M3QXR7"/>
<dbReference type="InterPro" id="IPR036152">
    <property type="entry name" value="Asp/glu_Ase-like_sf"/>
</dbReference>
<feature type="repeat" description="ANK" evidence="8">
    <location>
        <begin position="471"/>
        <end position="503"/>
    </location>
</feature>
<feature type="active site" evidence="10">
    <location>
        <position position="125"/>
    </location>
</feature>